<dbReference type="Proteomes" id="UP000486297">
    <property type="component" value="Unassembled WGS sequence"/>
</dbReference>
<comment type="caution">
    <text evidence="3">The sequence shown here is derived from an EMBL/GenBank/DDBJ whole genome shotgun (WGS) entry which is preliminary data.</text>
</comment>
<feature type="chain" id="PRO_5031213156" evidence="1">
    <location>
        <begin position="22"/>
        <end position="127"/>
    </location>
</feature>
<evidence type="ECO:0000256" key="1">
    <source>
        <dbReference type="SAM" id="SignalP"/>
    </source>
</evidence>
<keyword evidence="1" id="KW-0732">Signal</keyword>
<evidence type="ECO:0000313" key="4">
    <source>
        <dbReference type="Proteomes" id="UP000486297"/>
    </source>
</evidence>
<keyword evidence="4" id="KW-1185">Reference proteome</keyword>
<reference evidence="3" key="1">
    <citation type="journal article" name="Emerg. Infect. Dis.">
        <title>Two cases of a newly characterized neisseria species.</title>
        <authorList>
            <person name="Mustapha M."/>
            <person name="Lemos A.P.S."/>
            <person name="Harrison L.H."/>
            <person name="Vantyne D."/>
            <person name="Sacchi C.T."/>
        </authorList>
    </citation>
    <scope>NUCLEOTIDE SEQUENCE</scope>
    <source>
        <strain evidence="3">N.95.16</strain>
    </source>
</reference>
<dbReference type="RefSeq" id="WP_095502917.1">
    <property type="nucleotide sequence ID" value="NZ_WJXO01000001.1"/>
</dbReference>
<sequence length="127" mass="13940">MKKWCVMAMVAVMAASGAAQAAGNNPTVSKKSVSYRCDQGRTLKVTYGFNKQGLPTYASAVLKGKKRVLPINLDHSSVAGTMFGKEGSYMMGADYMDSKNYRKSALMVTAPDNNILYKNCEPRRSRR</sequence>
<evidence type="ECO:0000313" key="3">
    <source>
        <dbReference type="EMBL" id="MRN37940.1"/>
    </source>
</evidence>
<dbReference type="InterPro" id="IPR056025">
    <property type="entry name" value="ACP_dom"/>
</dbReference>
<dbReference type="EMBL" id="WJXO01000001">
    <property type="protein sequence ID" value="MRN37940.1"/>
    <property type="molecule type" value="Genomic_DNA"/>
</dbReference>
<organism evidence="3 4">
    <name type="scientific">Neisseria brasiliensis</name>
    <dbReference type="NCBI Taxonomy" id="2666100"/>
    <lineage>
        <taxon>Bacteria</taxon>
        <taxon>Pseudomonadati</taxon>
        <taxon>Pseudomonadota</taxon>
        <taxon>Betaproteobacteria</taxon>
        <taxon>Neisseriales</taxon>
        <taxon>Neisseriaceae</taxon>
        <taxon>Neisseria</taxon>
    </lineage>
</organism>
<protein>
    <submittedName>
        <fullName evidence="3">Adhesin</fullName>
    </submittedName>
</protein>
<dbReference type="Pfam" id="PF24574">
    <property type="entry name" value="Nm-ACP"/>
    <property type="match status" value="1"/>
</dbReference>
<name>A0A7X2GXR0_9NEIS</name>
<proteinExistence type="predicted"/>
<feature type="signal peptide" evidence="1">
    <location>
        <begin position="1"/>
        <end position="21"/>
    </location>
</feature>
<feature type="domain" description="ACP-like" evidence="2">
    <location>
        <begin position="29"/>
        <end position="122"/>
    </location>
</feature>
<evidence type="ECO:0000259" key="2">
    <source>
        <dbReference type="Pfam" id="PF24574"/>
    </source>
</evidence>
<dbReference type="AlphaFoldDB" id="A0A7X2GXR0"/>
<accession>A0A7X2GXR0</accession>
<dbReference type="CDD" id="cd21836">
    <property type="entry name" value="adhesin_CP"/>
    <property type="match status" value="1"/>
</dbReference>
<gene>
    <name evidence="3" type="ORF">GJU80_05435</name>
</gene>